<sequence>MKFSSSSDEEMDKESELETVNNSYKKLQQYVDKLQEEVYSLREEKSVFEADNAKLREEMKVMSEELQSVKEQLQESQASKMELQDRVESAVSDQGTTETKYQAMITSIQKLEDDLDAVTKERDALKKENETLHNAKPEEQPPKEEMKDDSAKIAELEGMVQALKKENKELKDKKEELIKQLDDSREREVEMENRLSNEMIGSSSSSSDEDILAETRVSALQRQFESGSVRDKRSKAQLIDALAEKEREIAELKKQMEGEHRVQIVLPPVTGEEKGSCPPAYVDALHKLCDWYTVIESRL</sequence>
<proteinExistence type="predicted"/>
<dbReference type="Proteomes" id="UP000078348">
    <property type="component" value="Unassembled WGS sequence"/>
</dbReference>
<dbReference type="EMBL" id="LXWW01000281">
    <property type="protein sequence ID" value="OAO14182.1"/>
    <property type="molecule type" value="Genomic_DNA"/>
</dbReference>
<name>A0A196SDH3_BLAHN</name>
<gene>
    <name evidence="3" type="ORF">AV274_4105</name>
</gene>
<feature type="region of interest" description="Disordered" evidence="2">
    <location>
        <begin position="75"/>
        <end position="98"/>
    </location>
</feature>
<evidence type="ECO:0000256" key="2">
    <source>
        <dbReference type="SAM" id="MobiDB-lite"/>
    </source>
</evidence>
<evidence type="ECO:0000313" key="4">
    <source>
        <dbReference type="Proteomes" id="UP000078348"/>
    </source>
</evidence>
<dbReference type="AlphaFoldDB" id="A0A196SDH3"/>
<feature type="coiled-coil region" evidence="1">
    <location>
        <begin position="235"/>
        <end position="262"/>
    </location>
</feature>
<feature type="compositionally biased region" description="Basic and acidic residues" evidence="2">
    <location>
        <begin position="181"/>
        <end position="195"/>
    </location>
</feature>
<feature type="region of interest" description="Disordered" evidence="2">
    <location>
        <begin position="1"/>
        <end position="22"/>
    </location>
</feature>
<feature type="region of interest" description="Disordered" evidence="2">
    <location>
        <begin position="122"/>
        <end position="151"/>
    </location>
</feature>
<accession>A0A196SDH3</accession>
<feature type="region of interest" description="Disordered" evidence="2">
    <location>
        <begin position="181"/>
        <end position="210"/>
    </location>
</feature>
<evidence type="ECO:0000313" key="3">
    <source>
        <dbReference type="EMBL" id="OAO14182.1"/>
    </source>
</evidence>
<dbReference type="STRING" id="478820.A0A196SDH3"/>
<keyword evidence="4" id="KW-1185">Reference proteome</keyword>
<comment type="caution">
    <text evidence="3">The sequence shown here is derived from an EMBL/GenBank/DDBJ whole genome shotgun (WGS) entry which is preliminary data.</text>
</comment>
<evidence type="ECO:0000256" key="1">
    <source>
        <dbReference type="SAM" id="Coils"/>
    </source>
</evidence>
<organism evidence="3 4">
    <name type="scientific">Blastocystis sp. subtype 1 (strain ATCC 50177 / NandII)</name>
    <dbReference type="NCBI Taxonomy" id="478820"/>
    <lineage>
        <taxon>Eukaryota</taxon>
        <taxon>Sar</taxon>
        <taxon>Stramenopiles</taxon>
        <taxon>Bigyra</taxon>
        <taxon>Opalozoa</taxon>
        <taxon>Opalinata</taxon>
        <taxon>Blastocystidae</taxon>
        <taxon>Blastocystis</taxon>
    </lineage>
</organism>
<protein>
    <submittedName>
        <fullName evidence="3">Uncharacterized protein</fullName>
    </submittedName>
</protein>
<keyword evidence="1" id="KW-0175">Coiled coil</keyword>
<reference evidence="3 4" key="1">
    <citation type="submission" date="2016-05" db="EMBL/GenBank/DDBJ databases">
        <title>Nuclear genome of Blastocystis sp. subtype 1 NandII.</title>
        <authorList>
            <person name="Gentekaki E."/>
            <person name="Curtis B."/>
            <person name="Stairs C."/>
            <person name="Eme L."/>
            <person name="Herman E."/>
            <person name="Klimes V."/>
            <person name="Arias M.C."/>
            <person name="Elias M."/>
            <person name="Hilliou F."/>
            <person name="Klute M."/>
            <person name="Malik S.-B."/>
            <person name="Pightling A."/>
            <person name="Rachubinski R."/>
            <person name="Salas D."/>
            <person name="Schlacht A."/>
            <person name="Suga H."/>
            <person name="Archibald J."/>
            <person name="Ball S.G."/>
            <person name="Clark G."/>
            <person name="Dacks J."/>
            <person name="Van Der Giezen M."/>
            <person name="Tsaousis A."/>
            <person name="Roger A."/>
        </authorList>
    </citation>
    <scope>NUCLEOTIDE SEQUENCE [LARGE SCALE GENOMIC DNA]</scope>
    <source>
        <strain evidence="4">ATCC 50177 / NandII</strain>
    </source>
</reference>
<feature type="compositionally biased region" description="Acidic residues" evidence="2">
    <location>
        <begin position="7"/>
        <end position="17"/>
    </location>
</feature>
<dbReference type="Gene3D" id="1.10.287.1490">
    <property type="match status" value="1"/>
</dbReference>